<dbReference type="EMBL" id="GGEC01002178">
    <property type="protein sequence ID" value="MBW82661.1"/>
    <property type="molecule type" value="Transcribed_RNA"/>
</dbReference>
<accession>A0A2P2IN76</accession>
<name>A0A2P2IN76_RHIMU</name>
<proteinExistence type="predicted"/>
<dbReference type="EMBL" id="GGEC01002177">
    <property type="protein sequence ID" value="MBW82660.1"/>
    <property type="molecule type" value="Transcribed_RNA"/>
</dbReference>
<evidence type="ECO:0000256" key="1">
    <source>
        <dbReference type="SAM" id="MobiDB-lite"/>
    </source>
</evidence>
<evidence type="ECO:0000313" key="2">
    <source>
        <dbReference type="EMBL" id="MBW82660.1"/>
    </source>
</evidence>
<organism evidence="2">
    <name type="scientific">Rhizophora mucronata</name>
    <name type="common">Asiatic mangrove</name>
    <dbReference type="NCBI Taxonomy" id="61149"/>
    <lineage>
        <taxon>Eukaryota</taxon>
        <taxon>Viridiplantae</taxon>
        <taxon>Streptophyta</taxon>
        <taxon>Embryophyta</taxon>
        <taxon>Tracheophyta</taxon>
        <taxon>Spermatophyta</taxon>
        <taxon>Magnoliopsida</taxon>
        <taxon>eudicotyledons</taxon>
        <taxon>Gunneridae</taxon>
        <taxon>Pentapetalae</taxon>
        <taxon>rosids</taxon>
        <taxon>fabids</taxon>
        <taxon>Malpighiales</taxon>
        <taxon>Rhizophoraceae</taxon>
        <taxon>Rhizophora</taxon>
    </lineage>
</organism>
<protein>
    <submittedName>
        <fullName evidence="2">Uncharacterized protein</fullName>
    </submittedName>
</protein>
<dbReference type="AlphaFoldDB" id="A0A2P2IN76"/>
<feature type="compositionally biased region" description="Basic residues" evidence="1">
    <location>
        <begin position="26"/>
        <end position="40"/>
    </location>
</feature>
<feature type="region of interest" description="Disordered" evidence="1">
    <location>
        <begin position="1"/>
        <end position="40"/>
    </location>
</feature>
<sequence>MGNKIRKINYYSKQSRKSSHRDSKAPKKYQKPHTTHKIKF</sequence>
<reference evidence="2" key="1">
    <citation type="submission" date="2018-02" db="EMBL/GenBank/DDBJ databases">
        <title>Rhizophora mucronata_Transcriptome.</title>
        <authorList>
            <person name="Meera S.P."/>
            <person name="Sreeshan A."/>
            <person name="Augustine A."/>
        </authorList>
    </citation>
    <scope>NUCLEOTIDE SEQUENCE</scope>
    <source>
        <tissue evidence="2">Leaf</tissue>
    </source>
</reference>